<dbReference type="SUPFAM" id="SSF57196">
    <property type="entry name" value="EGF/Laminin"/>
    <property type="match status" value="2"/>
</dbReference>
<evidence type="ECO:0000256" key="5">
    <source>
        <dbReference type="ARBA" id="ARBA00022536"/>
    </source>
</evidence>
<dbReference type="PROSITE" id="PS51257">
    <property type="entry name" value="PROKAR_LIPOPROTEIN"/>
    <property type="match status" value="1"/>
</dbReference>
<comment type="caution">
    <text evidence="10">Lacks conserved residue(s) required for the propagation of feature annotation.</text>
</comment>
<dbReference type="FunFam" id="2.10.25.10:FF:000038">
    <property type="entry name" value="Fibrillin 2"/>
    <property type="match status" value="1"/>
</dbReference>
<dbReference type="PROSITE" id="PS01178">
    <property type="entry name" value="ANAPHYLATOXIN_2"/>
    <property type="match status" value="1"/>
</dbReference>
<proteinExistence type="inferred from homology"/>
<keyword evidence="5 10" id="KW-0245">EGF-like domain</keyword>
<feature type="chain" id="PRO_5043576306" evidence="12">
    <location>
        <begin position="25"/>
        <end position="649"/>
    </location>
</feature>
<evidence type="ECO:0000259" key="14">
    <source>
        <dbReference type="PROSITE" id="PS50026"/>
    </source>
</evidence>
<dbReference type="PROSITE" id="PS01186">
    <property type="entry name" value="EGF_2"/>
    <property type="match status" value="4"/>
</dbReference>
<evidence type="ECO:0000256" key="1">
    <source>
        <dbReference type="ARBA" id="ARBA00004498"/>
    </source>
</evidence>
<feature type="signal peptide" evidence="12">
    <location>
        <begin position="1"/>
        <end position="24"/>
    </location>
</feature>
<keyword evidence="4" id="KW-0272">Extracellular matrix</keyword>
<feature type="domain" description="Anaphylatoxin-like" evidence="13">
    <location>
        <begin position="33"/>
        <end position="73"/>
    </location>
</feature>
<comment type="caution">
    <text evidence="15">The sequence shown here is derived from an EMBL/GenBank/DDBJ whole genome shotgun (WGS) entry which is preliminary data.</text>
</comment>
<dbReference type="SMART" id="SM00181">
    <property type="entry name" value="EGF"/>
    <property type="match status" value="6"/>
</dbReference>
<comment type="similarity">
    <text evidence="2">Belongs to the fibulin family.</text>
</comment>
<evidence type="ECO:0000256" key="4">
    <source>
        <dbReference type="ARBA" id="ARBA00022530"/>
    </source>
</evidence>
<keyword evidence="7" id="KW-0677">Repeat</keyword>
<dbReference type="AlphaFoldDB" id="A0AAW2HDW0"/>
<protein>
    <submittedName>
        <fullName evidence="15">Uncharacterized protein</fullName>
    </submittedName>
</protein>
<dbReference type="InterPro" id="IPR000020">
    <property type="entry name" value="Anaphylatoxin/fibulin"/>
</dbReference>
<dbReference type="PROSITE" id="PS00010">
    <property type="entry name" value="ASX_HYDROXYL"/>
    <property type="match status" value="2"/>
</dbReference>
<name>A0AAW2HDW0_9NEOP</name>
<sequence>MAKFFFCEFVLVCAFACACRTSLADLTADLPKCCQNGINWGKEELKCGNYQRPIVGVPDADQEDCFTVLKLCCEKAQSDMACERGVAAAKENKTCRSGNGTDSCDPEGKCCESCRLGRVVGSANATCATATPEVDEDLKLIFRECCEEVNPPPVTTTPPPKNFSGRIDDPEDYDNYDVYGVPTPVLDSLCELLPGELCAHICVPTPGSYYCKCREGYILMEDQKTCQQEKVKPKPTTGTPQVIVPNPEKPVPLHKPKPVSERARPFAGRTCSDYNPCQHECMNTSYGIKCTCKEGYELDIDRKSCNDINECADNTSMCHPTLERCINLPGRYRCVPRGGTTQQPRKIPPLLESRNTGNCLPGFERNSSASDECVDIDECDYDNHPEVCEPEKDCINTQGGYECRCKVGFREDPVTQECTDINECQTNLHSCLATQRCDNTIGSYQCIRYTGCGTGYTLNSQTGECEDDDECALGIDNCSQLGPIFQCRNTPGSFRCERIICAPGDKSCNEKLCRPGYEQNETGECVDVDECKTGAHSCHPHQEACVNIPGSYTCKVALVCPPGYEASATGCVDVDECATNKHTCKGTAKCQNELGSFTCLCPPGYQTDEDNACEDVNECNLYLCPYNSECLNIPGSYRASARADSRTSV</sequence>
<dbReference type="GO" id="GO:0005509">
    <property type="term" value="F:calcium ion binding"/>
    <property type="evidence" value="ECO:0007669"/>
    <property type="project" value="InterPro"/>
</dbReference>
<dbReference type="FunFam" id="2.10.25.10:FF:000014">
    <property type="entry name" value="Latent-transforming growth factor beta-binding protein 3"/>
    <property type="match status" value="1"/>
</dbReference>
<evidence type="ECO:0000256" key="9">
    <source>
        <dbReference type="ARBA" id="ARBA00023180"/>
    </source>
</evidence>
<comment type="subcellular location">
    <subcellularLocation>
        <location evidence="1">Secreted</location>
        <location evidence="1">Extracellular space</location>
        <location evidence="1">Extracellular matrix</location>
    </subcellularLocation>
</comment>
<dbReference type="PANTHER" id="PTHR24050">
    <property type="entry name" value="PA14 DOMAIN-CONTAINING PROTEIN"/>
    <property type="match status" value="1"/>
</dbReference>
<dbReference type="Pfam" id="PF07645">
    <property type="entry name" value="EGF_CA"/>
    <property type="match status" value="6"/>
</dbReference>
<dbReference type="InterPro" id="IPR000742">
    <property type="entry name" value="EGF"/>
</dbReference>
<dbReference type="Pfam" id="PF14670">
    <property type="entry name" value="FXa_inhibition"/>
    <property type="match status" value="1"/>
</dbReference>
<dbReference type="SMART" id="SM00179">
    <property type="entry name" value="EGF_CA"/>
    <property type="match status" value="9"/>
</dbReference>
<dbReference type="InterPro" id="IPR000152">
    <property type="entry name" value="EGF-type_Asp/Asn_hydroxyl_site"/>
</dbReference>
<feature type="domain" description="EGF-like" evidence="14">
    <location>
        <begin position="573"/>
        <end position="614"/>
    </location>
</feature>
<dbReference type="Pfam" id="PF12662">
    <property type="entry name" value="cEGF"/>
    <property type="match status" value="1"/>
</dbReference>
<organism evidence="15">
    <name type="scientific">Menopon gallinae</name>
    <name type="common">poultry shaft louse</name>
    <dbReference type="NCBI Taxonomy" id="328185"/>
    <lineage>
        <taxon>Eukaryota</taxon>
        <taxon>Metazoa</taxon>
        <taxon>Ecdysozoa</taxon>
        <taxon>Arthropoda</taxon>
        <taxon>Hexapoda</taxon>
        <taxon>Insecta</taxon>
        <taxon>Pterygota</taxon>
        <taxon>Neoptera</taxon>
        <taxon>Paraneoptera</taxon>
        <taxon>Psocodea</taxon>
        <taxon>Troctomorpha</taxon>
        <taxon>Phthiraptera</taxon>
        <taxon>Amblycera</taxon>
        <taxon>Menoponidae</taxon>
        <taxon>Menopon</taxon>
    </lineage>
</organism>
<keyword evidence="8" id="KW-1015">Disulfide bond</keyword>
<keyword evidence="3" id="KW-0964">Secreted</keyword>
<keyword evidence="9" id="KW-0325">Glycoprotein</keyword>
<dbReference type="GO" id="GO:0071944">
    <property type="term" value="C:cell periphery"/>
    <property type="evidence" value="ECO:0007669"/>
    <property type="project" value="UniProtKB-ARBA"/>
</dbReference>
<dbReference type="FunFam" id="2.10.25.10:FF:000005">
    <property type="entry name" value="Fibrillin 2"/>
    <property type="match status" value="1"/>
</dbReference>
<evidence type="ECO:0000256" key="12">
    <source>
        <dbReference type="SAM" id="SignalP"/>
    </source>
</evidence>
<dbReference type="Gene3D" id="2.10.25.10">
    <property type="entry name" value="Laminin"/>
    <property type="match status" value="8"/>
</dbReference>
<dbReference type="PANTHER" id="PTHR24050:SF28">
    <property type="entry name" value="UROMODULIN-LIKE"/>
    <property type="match status" value="1"/>
</dbReference>
<dbReference type="GO" id="GO:0005576">
    <property type="term" value="C:extracellular region"/>
    <property type="evidence" value="ECO:0007669"/>
    <property type="project" value="InterPro"/>
</dbReference>
<reference evidence="15" key="1">
    <citation type="journal article" date="2024" name="Gigascience">
        <title>Chromosome-level genome of the poultry shaft louse Menopon gallinae provides insight into the host-switching and adaptive evolution of parasitic lice.</title>
        <authorList>
            <person name="Xu Y."/>
            <person name="Ma L."/>
            <person name="Liu S."/>
            <person name="Liang Y."/>
            <person name="Liu Q."/>
            <person name="He Z."/>
            <person name="Tian L."/>
            <person name="Duan Y."/>
            <person name="Cai W."/>
            <person name="Li H."/>
            <person name="Song F."/>
        </authorList>
    </citation>
    <scope>NUCLEOTIDE SEQUENCE</scope>
    <source>
        <strain evidence="15">Cailab_2023a</strain>
    </source>
</reference>
<feature type="domain" description="EGF-like" evidence="14">
    <location>
        <begin position="375"/>
        <end position="419"/>
    </location>
</feature>
<evidence type="ECO:0000256" key="11">
    <source>
        <dbReference type="SAM" id="MobiDB-lite"/>
    </source>
</evidence>
<dbReference type="SUPFAM" id="SSF57184">
    <property type="entry name" value="Growth factor receptor domain"/>
    <property type="match status" value="2"/>
</dbReference>
<evidence type="ECO:0000259" key="13">
    <source>
        <dbReference type="PROSITE" id="PS01178"/>
    </source>
</evidence>
<keyword evidence="6 12" id="KW-0732">Signal</keyword>
<dbReference type="InterPro" id="IPR049883">
    <property type="entry name" value="NOTCH1_EGF-like"/>
</dbReference>
<dbReference type="FunFam" id="2.10.25.10:FF:000037">
    <property type="entry name" value="Signal peptide, CUB domain and EGF-like domain-containing 2"/>
    <property type="match status" value="1"/>
</dbReference>
<dbReference type="EMBL" id="JARGDH010000005">
    <property type="protein sequence ID" value="KAL0267867.1"/>
    <property type="molecule type" value="Genomic_DNA"/>
</dbReference>
<evidence type="ECO:0000256" key="6">
    <source>
        <dbReference type="ARBA" id="ARBA00022729"/>
    </source>
</evidence>
<dbReference type="PROSITE" id="PS01187">
    <property type="entry name" value="EGF_CA"/>
    <property type="match status" value="2"/>
</dbReference>
<evidence type="ECO:0000313" key="15">
    <source>
        <dbReference type="EMBL" id="KAL0267867.1"/>
    </source>
</evidence>
<evidence type="ECO:0000256" key="7">
    <source>
        <dbReference type="ARBA" id="ARBA00022737"/>
    </source>
</evidence>
<evidence type="ECO:0000256" key="10">
    <source>
        <dbReference type="PROSITE-ProRule" id="PRU00076"/>
    </source>
</evidence>
<dbReference type="FunFam" id="2.10.25.10:FF:000010">
    <property type="entry name" value="Pro-epidermal growth factor"/>
    <property type="match status" value="1"/>
</dbReference>
<evidence type="ECO:0000256" key="2">
    <source>
        <dbReference type="ARBA" id="ARBA00006127"/>
    </source>
</evidence>
<accession>A0AAW2HDW0</accession>
<dbReference type="CDD" id="cd00054">
    <property type="entry name" value="EGF_CA"/>
    <property type="match status" value="3"/>
</dbReference>
<dbReference type="InterPro" id="IPR001881">
    <property type="entry name" value="EGF-like_Ca-bd_dom"/>
</dbReference>
<evidence type="ECO:0000256" key="3">
    <source>
        <dbReference type="ARBA" id="ARBA00022525"/>
    </source>
</evidence>
<dbReference type="PROSITE" id="PS50026">
    <property type="entry name" value="EGF_3"/>
    <property type="match status" value="2"/>
</dbReference>
<dbReference type="InterPro" id="IPR026823">
    <property type="entry name" value="cEGF"/>
</dbReference>
<dbReference type="InterPro" id="IPR018097">
    <property type="entry name" value="EGF_Ca-bd_CS"/>
</dbReference>
<dbReference type="InterPro" id="IPR052235">
    <property type="entry name" value="Nephronectin_domain"/>
</dbReference>
<dbReference type="InterPro" id="IPR009030">
    <property type="entry name" value="Growth_fac_rcpt_cys_sf"/>
</dbReference>
<feature type="region of interest" description="Disordered" evidence="11">
    <location>
        <begin position="229"/>
        <end position="259"/>
    </location>
</feature>
<gene>
    <name evidence="15" type="ORF">PYX00_010018</name>
</gene>
<evidence type="ECO:0000256" key="8">
    <source>
        <dbReference type="ARBA" id="ARBA00023157"/>
    </source>
</evidence>